<dbReference type="Proteomes" id="UP001056336">
    <property type="component" value="Chromosome"/>
</dbReference>
<organism evidence="2 3">
    <name type="scientific">Jatrophihabitans telluris</name>
    <dbReference type="NCBI Taxonomy" id="2038343"/>
    <lineage>
        <taxon>Bacteria</taxon>
        <taxon>Bacillati</taxon>
        <taxon>Actinomycetota</taxon>
        <taxon>Actinomycetes</taxon>
        <taxon>Jatrophihabitantales</taxon>
        <taxon>Jatrophihabitantaceae</taxon>
        <taxon>Jatrophihabitans</taxon>
    </lineage>
</organism>
<proteinExistence type="predicted"/>
<feature type="compositionally biased region" description="Pro residues" evidence="1">
    <location>
        <begin position="11"/>
        <end position="24"/>
    </location>
</feature>
<sequence>MTDSDASTAPRPGPAPGTPAPVPSAQPAGHTAADQPDSAATLDRISAARELLDGVETEPLAAAAARFDALHRELQAALTDLDHS</sequence>
<evidence type="ECO:0000256" key="1">
    <source>
        <dbReference type="SAM" id="MobiDB-lite"/>
    </source>
</evidence>
<name>A0ABY4R2R6_9ACTN</name>
<evidence type="ECO:0000313" key="2">
    <source>
        <dbReference type="EMBL" id="UQX90113.1"/>
    </source>
</evidence>
<dbReference type="EMBL" id="CP097332">
    <property type="protein sequence ID" value="UQX90113.1"/>
    <property type="molecule type" value="Genomic_DNA"/>
</dbReference>
<keyword evidence="3" id="KW-1185">Reference proteome</keyword>
<feature type="region of interest" description="Disordered" evidence="1">
    <location>
        <begin position="1"/>
        <end position="39"/>
    </location>
</feature>
<evidence type="ECO:0000313" key="3">
    <source>
        <dbReference type="Proteomes" id="UP001056336"/>
    </source>
</evidence>
<feature type="compositionally biased region" description="Low complexity" evidence="1">
    <location>
        <begin position="1"/>
        <end position="10"/>
    </location>
</feature>
<gene>
    <name evidence="2" type="ORF">M6D93_08965</name>
</gene>
<accession>A0ABY4R2R6</accession>
<reference evidence="2" key="2">
    <citation type="submission" date="2022-05" db="EMBL/GenBank/DDBJ databases">
        <authorList>
            <person name="Kim J.-S."/>
            <person name="Lee K."/>
            <person name="Suh M."/>
            <person name="Eom M."/>
            <person name="Kim J.-S."/>
            <person name="Kim D.-S."/>
            <person name="Ko S.-H."/>
            <person name="Shin Y."/>
            <person name="Lee J.-S."/>
        </authorList>
    </citation>
    <scope>NUCLEOTIDE SEQUENCE</scope>
    <source>
        <strain evidence="2">N237</strain>
    </source>
</reference>
<dbReference type="RefSeq" id="WP_249774009.1">
    <property type="nucleotide sequence ID" value="NZ_CP097332.1"/>
</dbReference>
<reference evidence="2" key="1">
    <citation type="journal article" date="2018" name="Int. J. Syst. Evol. Microbiol.">
        <title>Jatrophihabitans telluris sp. nov., isolated from sediment soil of lava forest wetlands and the emended description of the genus Jatrophihabitans.</title>
        <authorList>
            <person name="Lee K.C."/>
            <person name="Suh M.K."/>
            <person name="Eom M.K."/>
            <person name="Kim K.K."/>
            <person name="Kim J.S."/>
            <person name="Kim D.S."/>
            <person name="Ko S.H."/>
            <person name="Shin Y.K."/>
            <person name="Lee J.S."/>
        </authorList>
    </citation>
    <scope>NUCLEOTIDE SEQUENCE</scope>
    <source>
        <strain evidence="2">N237</strain>
    </source>
</reference>
<protein>
    <submittedName>
        <fullName evidence="2">Uncharacterized protein</fullName>
    </submittedName>
</protein>